<dbReference type="GO" id="GO:0003677">
    <property type="term" value="F:DNA binding"/>
    <property type="evidence" value="ECO:0007669"/>
    <property type="project" value="UniProtKB-UniRule"/>
</dbReference>
<evidence type="ECO:0000256" key="1">
    <source>
        <dbReference type="ARBA" id="ARBA00023125"/>
    </source>
</evidence>
<dbReference type="Pfam" id="PF00440">
    <property type="entry name" value="TetR_N"/>
    <property type="match status" value="1"/>
</dbReference>
<evidence type="ECO:0000256" key="2">
    <source>
        <dbReference type="PROSITE-ProRule" id="PRU00335"/>
    </source>
</evidence>
<name>A0A1M7PJY1_9ACTN</name>
<feature type="domain" description="HTH tetR-type" evidence="3">
    <location>
        <begin position="2"/>
        <end position="62"/>
    </location>
</feature>
<evidence type="ECO:0000259" key="3">
    <source>
        <dbReference type="PROSITE" id="PS50977"/>
    </source>
</evidence>
<dbReference type="Proteomes" id="UP000184440">
    <property type="component" value="Unassembled WGS sequence"/>
</dbReference>
<dbReference type="PROSITE" id="PS50977">
    <property type="entry name" value="HTH_TETR_2"/>
    <property type="match status" value="1"/>
</dbReference>
<dbReference type="SUPFAM" id="SSF46689">
    <property type="entry name" value="Homeodomain-like"/>
    <property type="match status" value="1"/>
</dbReference>
<accession>A0A1M7PJY1</accession>
<organism evidence="4 5">
    <name type="scientific">Cryptosporangium aurantiacum</name>
    <dbReference type="NCBI Taxonomy" id="134849"/>
    <lineage>
        <taxon>Bacteria</taxon>
        <taxon>Bacillati</taxon>
        <taxon>Actinomycetota</taxon>
        <taxon>Actinomycetes</taxon>
        <taxon>Cryptosporangiales</taxon>
        <taxon>Cryptosporangiaceae</taxon>
        <taxon>Cryptosporangium</taxon>
    </lineage>
</organism>
<dbReference type="Gene3D" id="1.10.357.10">
    <property type="entry name" value="Tetracycline Repressor, domain 2"/>
    <property type="match status" value="1"/>
</dbReference>
<evidence type="ECO:0000313" key="5">
    <source>
        <dbReference type="Proteomes" id="UP000184440"/>
    </source>
</evidence>
<dbReference type="EMBL" id="FRCS01000003">
    <property type="protein sequence ID" value="SHN17469.1"/>
    <property type="molecule type" value="Genomic_DNA"/>
</dbReference>
<proteinExistence type="predicted"/>
<keyword evidence="5" id="KW-1185">Reference proteome</keyword>
<dbReference type="STRING" id="134849.SAMN05443668_103434"/>
<feature type="DNA-binding region" description="H-T-H motif" evidence="2">
    <location>
        <begin position="25"/>
        <end position="44"/>
    </location>
</feature>
<dbReference type="AlphaFoldDB" id="A0A1M7PJY1"/>
<dbReference type="RefSeq" id="WP_178379852.1">
    <property type="nucleotide sequence ID" value="NZ_FRCS01000003.1"/>
</dbReference>
<reference evidence="4 5" key="1">
    <citation type="submission" date="2016-11" db="EMBL/GenBank/DDBJ databases">
        <authorList>
            <person name="Jaros S."/>
            <person name="Januszkiewicz K."/>
            <person name="Wedrychowicz H."/>
        </authorList>
    </citation>
    <scope>NUCLEOTIDE SEQUENCE [LARGE SCALE GENOMIC DNA]</scope>
    <source>
        <strain evidence="4 5">DSM 46144</strain>
    </source>
</reference>
<keyword evidence="1 2" id="KW-0238">DNA-binding</keyword>
<sequence length="183" mass="20234">MSRTRELLRDAVRRLLREREPGAVSITDITTAAKISRPTFYLHYSSPDDLIADTVREDLYALLGAAPPSARLDDGLPPVMLALLNEVNRLRWLYGRLVGQASTFGRSRGEFVGYLAERFEELISARAPDLSEERRGDAARFLAGGTMSLLSAWLSSPDVADSAEIAAFAERVWQLIRAVVATL</sequence>
<gene>
    <name evidence="4" type="ORF">SAMN05443668_103434</name>
</gene>
<dbReference type="InterPro" id="IPR001647">
    <property type="entry name" value="HTH_TetR"/>
</dbReference>
<dbReference type="InterPro" id="IPR009057">
    <property type="entry name" value="Homeodomain-like_sf"/>
</dbReference>
<protein>
    <submittedName>
        <fullName evidence="4">Transcriptional regulator, TetR family</fullName>
    </submittedName>
</protein>
<evidence type="ECO:0000313" key="4">
    <source>
        <dbReference type="EMBL" id="SHN17469.1"/>
    </source>
</evidence>